<name>A0A9P8VTE3_9HYPO</name>
<dbReference type="EMBL" id="JAGPYM010000039">
    <property type="protein sequence ID" value="KAH6874387.1"/>
    <property type="molecule type" value="Genomic_DNA"/>
</dbReference>
<evidence type="ECO:0000256" key="4">
    <source>
        <dbReference type="ARBA" id="ARBA00023136"/>
    </source>
</evidence>
<evidence type="ECO:0000256" key="1">
    <source>
        <dbReference type="ARBA" id="ARBA00004141"/>
    </source>
</evidence>
<dbReference type="AlphaFoldDB" id="A0A9P8VTE3"/>
<feature type="transmembrane region" description="Helical" evidence="7">
    <location>
        <begin position="123"/>
        <end position="145"/>
    </location>
</feature>
<evidence type="ECO:0000313" key="9">
    <source>
        <dbReference type="EMBL" id="KAH6874387.1"/>
    </source>
</evidence>
<dbReference type="GO" id="GO:0016020">
    <property type="term" value="C:membrane"/>
    <property type="evidence" value="ECO:0007669"/>
    <property type="project" value="UniProtKB-SubCell"/>
</dbReference>
<dbReference type="Proteomes" id="UP000777438">
    <property type="component" value="Unassembled WGS sequence"/>
</dbReference>
<evidence type="ECO:0000256" key="5">
    <source>
        <dbReference type="ARBA" id="ARBA00038359"/>
    </source>
</evidence>
<evidence type="ECO:0000256" key="3">
    <source>
        <dbReference type="ARBA" id="ARBA00022989"/>
    </source>
</evidence>
<feature type="domain" description="Rhodopsin" evidence="8">
    <location>
        <begin position="25"/>
        <end position="270"/>
    </location>
</feature>
<evidence type="ECO:0000259" key="8">
    <source>
        <dbReference type="Pfam" id="PF20684"/>
    </source>
</evidence>
<comment type="caution">
    <text evidence="9">The sequence shown here is derived from an EMBL/GenBank/DDBJ whole genome shotgun (WGS) entry which is preliminary data.</text>
</comment>
<dbReference type="OrthoDB" id="5421689at2759"/>
<protein>
    <recommendedName>
        <fullName evidence="8">Rhodopsin domain-containing protein</fullName>
    </recommendedName>
</protein>
<sequence>MTGLVPNVWAAIIIPIPAATLALILRLKARRMTRMGMGYDDGLSILAWIFAVSYSASLILWASRYKLGQKLESYDDRRIDFYLEKSRLILWISEFLYAWSIFFSKLAVLTFYRRLFQLSSIRIPIIICMVACILWIILRTFFTIFHCIPVQAFWNTAISNARCLTNIAKFYLGTDLTHCLMDFIILALPIFEVTRIKLPAGQTVAVAGLFASGSLVGIASIFQIVASQKYRPGTRELPYELALSLVWGNVEVHLAVFASSLILLRPIFRKFIPGLSSGNSYATSRPSVAFQASTSYRNVPRRATEASTEETPHSTVTRELTHGGCNAIDLAGSKEDVSRSLRGWVNHEEYHMSGLPGRQGILPAPGNVVPVD</sequence>
<dbReference type="PANTHER" id="PTHR33048:SF47">
    <property type="entry name" value="INTEGRAL MEMBRANE PROTEIN-RELATED"/>
    <property type="match status" value="1"/>
</dbReference>
<feature type="transmembrane region" description="Helical" evidence="7">
    <location>
        <begin position="88"/>
        <end position="111"/>
    </location>
</feature>
<proteinExistence type="inferred from homology"/>
<evidence type="ECO:0000256" key="2">
    <source>
        <dbReference type="ARBA" id="ARBA00022692"/>
    </source>
</evidence>
<dbReference type="InterPro" id="IPR049326">
    <property type="entry name" value="Rhodopsin_dom_fungi"/>
</dbReference>
<keyword evidence="10" id="KW-1185">Reference proteome</keyword>
<dbReference type="Pfam" id="PF20684">
    <property type="entry name" value="Fung_rhodopsin"/>
    <property type="match status" value="1"/>
</dbReference>
<keyword evidence="2 7" id="KW-0812">Transmembrane</keyword>
<keyword evidence="4 7" id="KW-0472">Membrane</keyword>
<accession>A0A9P8VTE3</accession>
<dbReference type="InterPro" id="IPR052337">
    <property type="entry name" value="SAT4-like"/>
</dbReference>
<comment type="subcellular location">
    <subcellularLocation>
        <location evidence="1">Membrane</location>
        <topology evidence="1">Multi-pass membrane protein</topology>
    </subcellularLocation>
</comment>
<evidence type="ECO:0000256" key="7">
    <source>
        <dbReference type="SAM" id="Phobius"/>
    </source>
</evidence>
<feature type="transmembrane region" description="Helical" evidence="7">
    <location>
        <begin position="245"/>
        <end position="264"/>
    </location>
</feature>
<comment type="similarity">
    <text evidence="5">Belongs to the SAT4 family.</text>
</comment>
<feature type="region of interest" description="Disordered" evidence="6">
    <location>
        <begin position="295"/>
        <end position="317"/>
    </location>
</feature>
<gene>
    <name evidence="9" type="ORF">B0T10DRAFT_586338</name>
</gene>
<dbReference type="PANTHER" id="PTHR33048">
    <property type="entry name" value="PTH11-LIKE INTEGRAL MEMBRANE PROTEIN (AFU_ORTHOLOGUE AFUA_5G11245)"/>
    <property type="match status" value="1"/>
</dbReference>
<evidence type="ECO:0000313" key="10">
    <source>
        <dbReference type="Proteomes" id="UP000777438"/>
    </source>
</evidence>
<reference evidence="9 10" key="1">
    <citation type="journal article" date="2021" name="Nat. Commun.">
        <title>Genetic determinants of endophytism in the Arabidopsis root mycobiome.</title>
        <authorList>
            <person name="Mesny F."/>
            <person name="Miyauchi S."/>
            <person name="Thiergart T."/>
            <person name="Pickel B."/>
            <person name="Atanasova L."/>
            <person name="Karlsson M."/>
            <person name="Huettel B."/>
            <person name="Barry K.W."/>
            <person name="Haridas S."/>
            <person name="Chen C."/>
            <person name="Bauer D."/>
            <person name="Andreopoulos W."/>
            <person name="Pangilinan J."/>
            <person name="LaButti K."/>
            <person name="Riley R."/>
            <person name="Lipzen A."/>
            <person name="Clum A."/>
            <person name="Drula E."/>
            <person name="Henrissat B."/>
            <person name="Kohler A."/>
            <person name="Grigoriev I.V."/>
            <person name="Martin F.M."/>
            <person name="Hacquard S."/>
        </authorList>
    </citation>
    <scope>NUCLEOTIDE SEQUENCE [LARGE SCALE GENOMIC DNA]</scope>
    <source>
        <strain evidence="9 10">MPI-CAGE-CH-0241</strain>
    </source>
</reference>
<evidence type="ECO:0000256" key="6">
    <source>
        <dbReference type="SAM" id="MobiDB-lite"/>
    </source>
</evidence>
<feature type="transmembrane region" description="Helical" evidence="7">
    <location>
        <begin position="45"/>
        <end position="63"/>
    </location>
</feature>
<feature type="transmembrane region" description="Helical" evidence="7">
    <location>
        <begin position="6"/>
        <end position="25"/>
    </location>
</feature>
<feature type="transmembrane region" description="Helical" evidence="7">
    <location>
        <begin position="203"/>
        <end position="225"/>
    </location>
</feature>
<organism evidence="9 10">
    <name type="scientific">Thelonectria olida</name>
    <dbReference type="NCBI Taxonomy" id="1576542"/>
    <lineage>
        <taxon>Eukaryota</taxon>
        <taxon>Fungi</taxon>
        <taxon>Dikarya</taxon>
        <taxon>Ascomycota</taxon>
        <taxon>Pezizomycotina</taxon>
        <taxon>Sordariomycetes</taxon>
        <taxon>Hypocreomycetidae</taxon>
        <taxon>Hypocreales</taxon>
        <taxon>Nectriaceae</taxon>
        <taxon>Thelonectria</taxon>
    </lineage>
</organism>
<keyword evidence="3 7" id="KW-1133">Transmembrane helix</keyword>